<keyword evidence="3" id="KW-1185">Reference proteome</keyword>
<evidence type="ECO:0000313" key="2">
    <source>
        <dbReference type="EnsemblMetazoa" id="CapteP198547"/>
    </source>
</evidence>
<protein>
    <submittedName>
        <fullName evidence="1 2">Uncharacterized protein</fullName>
    </submittedName>
</protein>
<dbReference type="HOGENOM" id="CLU_1742290_0_0_1"/>
<sequence length="150" mass="17646">MDGVFFSAESLDAACQGYVEATECMQDVLPDCTEKLQETWAIEVQAYDYLCGSARLEYERYVGCFNRSDAWLMSDLAWCHRTKEDIRDVMLRSSGRWLPHHVHWVVCKMLREYERCVSHSIARRCGFDEATWQREVLHQLIMPAMHQEKC</sequence>
<name>R7VBT4_CAPTE</name>
<proteinExistence type="predicted"/>
<reference evidence="1 3" key="2">
    <citation type="journal article" date="2013" name="Nature">
        <title>Insights into bilaterian evolution from three spiralian genomes.</title>
        <authorList>
            <person name="Simakov O."/>
            <person name="Marletaz F."/>
            <person name="Cho S.J."/>
            <person name="Edsinger-Gonzales E."/>
            <person name="Havlak P."/>
            <person name="Hellsten U."/>
            <person name="Kuo D.H."/>
            <person name="Larsson T."/>
            <person name="Lv J."/>
            <person name="Arendt D."/>
            <person name="Savage R."/>
            <person name="Osoegawa K."/>
            <person name="de Jong P."/>
            <person name="Grimwood J."/>
            <person name="Chapman J.A."/>
            <person name="Shapiro H."/>
            <person name="Aerts A."/>
            <person name="Otillar R.P."/>
            <person name="Terry A.Y."/>
            <person name="Boore J.L."/>
            <person name="Grigoriev I.V."/>
            <person name="Lindberg D.R."/>
            <person name="Seaver E.C."/>
            <person name="Weisblat D.A."/>
            <person name="Putnam N.H."/>
            <person name="Rokhsar D.S."/>
        </authorList>
    </citation>
    <scope>NUCLEOTIDE SEQUENCE</scope>
    <source>
        <strain evidence="1 3">I ESC-2004</strain>
    </source>
</reference>
<gene>
    <name evidence="1" type="ORF">CAPTEDRAFT_198547</name>
</gene>
<organism evidence="1">
    <name type="scientific">Capitella teleta</name>
    <name type="common">Polychaete worm</name>
    <dbReference type="NCBI Taxonomy" id="283909"/>
    <lineage>
        <taxon>Eukaryota</taxon>
        <taxon>Metazoa</taxon>
        <taxon>Spiralia</taxon>
        <taxon>Lophotrochozoa</taxon>
        <taxon>Annelida</taxon>
        <taxon>Polychaeta</taxon>
        <taxon>Sedentaria</taxon>
        <taxon>Scolecida</taxon>
        <taxon>Capitellidae</taxon>
        <taxon>Capitella</taxon>
    </lineage>
</organism>
<evidence type="ECO:0000313" key="3">
    <source>
        <dbReference type="Proteomes" id="UP000014760"/>
    </source>
</evidence>
<reference evidence="2" key="3">
    <citation type="submission" date="2015-06" db="UniProtKB">
        <authorList>
            <consortium name="EnsemblMetazoa"/>
        </authorList>
    </citation>
    <scope>IDENTIFICATION</scope>
</reference>
<dbReference type="Proteomes" id="UP000014760">
    <property type="component" value="Unassembled WGS sequence"/>
</dbReference>
<dbReference type="AlphaFoldDB" id="R7VBT4"/>
<accession>R7VBT4</accession>
<dbReference type="EMBL" id="KB293354">
    <property type="protein sequence ID" value="ELU16089.1"/>
    <property type="molecule type" value="Genomic_DNA"/>
</dbReference>
<evidence type="ECO:0000313" key="1">
    <source>
        <dbReference type="EMBL" id="ELU16089.1"/>
    </source>
</evidence>
<dbReference type="EMBL" id="AMQN01017652">
    <property type="status" value="NOT_ANNOTATED_CDS"/>
    <property type="molecule type" value="Genomic_DNA"/>
</dbReference>
<dbReference type="EnsemblMetazoa" id="CapteT198547">
    <property type="protein sequence ID" value="CapteP198547"/>
    <property type="gene ID" value="CapteG198547"/>
</dbReference>
<reference evidence="3" key="1">
    <citation type="submission" date="2012-12" db="EMBL/GenBank/DDBJ databases">
        <authorList>
            <person name="Hellsten U."/>
            <person name="Grimwood J."/>
            <person name="Chapman J.A."/>
            <person name="Shapiro H."/>
            <person name="Aerts A."/>
            <person name="Otillar R.P."/>
            <person name="Terry A.Y."/>
            <person name="Boore J.L."/>
            <person name="Simakov O."/>
            <person name="Marletaz F."/>
            <person name="Cho S.-J."/>
            <person name="Edsinger-Gonzales E."/>
            <person name="Havlak P."/>
            <person name="Kuo D.-H."/>
            <person name="Larsson T."/>
            <person name="Lv J."/>
            <person name="Arendt D."/>
            <person name="Savage R."/>
            <person name="Osoegawa K."/>
            <person name="de Jong P."/>
            <person name="Lindberg D.R."/>
            <person name="Seaver E.C."/>
            <person name="Weisblat D.A."/>
            <person name="Putnam N.H."/>
            <person name="Grigoriev I.V."/>
            <person name="Rokhsar D.S."/>
        </authorList>
    </citation>
    <scope>NUCLEOTIDE SEQUENCE</scope>
    <source>
        <strain evidence="3">I ESC-2004</strain>
    </source>
</reference>